<protein>
    <recommendedName>
        <fullName evidence="7">Geranylgeranyl diphosphate synthase</fullName>
    </recommendedName>
</protein>
<keyword evidence="2" id="KW-0479">Metal-binding</keyword>
<dbReference type="InterPro" id="IPR033749">
    <property type="entry name" value="Polyprenyl_synt_CS"/>
</dbReference>
<dbReference type="Proteomes" id="UP001373714">
    <property type="component" value="Unassembled WGS sequence"/>
</dbReference>
<evidence type="ECO:0000313" key="5">
    <source>
        <dbReference type="EMBL" id="KAK6346351.1"/>
    </source>
</evidence>
<dbReference type="PROSITE" id="PS00723">
    <property type="entry name" value="POLYPRENYL_SYNTHASE_1"/>
    <property type="match status" value="1"/>
</dbReference>
<dbReference type="InterPro" id="IPR000092">
    <property type="entry name" value="Polyprenyl_synt"/>
</dbReference>
<gene>
    <name evidence="5" type="ORF">TWF730_010677</name>
</gene>
<dbReference type="AlphaFoldDB" id="A0AAV9UPD5"/>
<organism evidence="5 6">
    <name type="scientific">Orbilia blumenaviensis</name>
    <dbReference type="NCBI Taxonomy" id="1796055"/>
    <lineage>
        <taxon>Eukaryota</taxon>
        <taxon>Fungi</taxon>
        <taxon>Dikarya</taxon>
        <taxon>Ascomycota</taxon>
        <taxon>Pezizomycotina</taxon>
        <taxon>Orbiliomycetes</taxon>
        <taxon>Orbiliales</taxon>
        <taxon>Orbiliaceae</taxon>
        <taxon>Orbilia</taxon>
    </lineage>
</organism>
<dbReference type="SUPFAM" id="SSF48576">
    <property type="entry name" value="Terpenoid synthases"/>
    <property type="match status" value="1"/>
</dbReference>
<evidence type="ECO:0000256" key="4">
    <source>
        <dbReference type="RuleBase" id="RU004466"/>
    </source>
</evidence>
<evidence type="ECO:0008006" key="7">
    <source>
        <dbReference type="Google" id="ProtNLM"/>
    </source>
</evidence>
<dbReference type="GO" id="GO:0008299">
    <property type="term" value="P:isoprenoid biosynthetic process"/>
    <property type="evidence" value="ECO:0007669"/>
    <property type="project" value="InterPro"/>
</dbReference>
<accession>A0AAV9UPD5</accession>
<comment type="caution">
    <text evidence="5">The sequence shown here is derived from an EMBL/GenBank/DDBJ whole genome shotgun (WGS) entry which is preliminary data.</text>
</comment>
<keyword evidence="3" id="KW-0460">Magnesium</keyword>
<evidence type="ECO:0000256" key="1">
    <source>
        <dbReference type="ARBA" id="ARBA00022679"/>
    </source>
</evidence>
<keyword evidence="1 4" id="KW-0808">Transferase</keyword>
<dbReference type="PANTHER" id="PTHR12001:SF72">
    <property type="entry name" value="THIJ_PFPI FAMILY PROTEIN (AFU_ORTHOLOGUE AFUA_3G01210)-RELATED"/>
    <property type="match status" value="1"/>
</dbReference>
<evidence type="ECO:0000313" key="6">
    <source>
        <dbReference type="Proteomes" id="UP001373714"/>
    </source>
</evidence>
<evidence type="ECO:0000256" key="3">
    <source>
        <dbReference type="ARBA" id="ARBA00022842"/>
    </source>
</evidence>
<proteinExistence type="inferred from homology"/>
<dbReference type="GO" id="GO:0043386">
    <property type="term" value="P:mycotoxin biosynthetic process"/>
    <property type="evidence" value="ECO:0007669"/>
    <property type="project" value="UniProtKB-ARBA"/>
</dbReference>
<keyword evidence="6" id="KW-1185">Reference proteome</keyword>
<dbReference type="SFLD" id="SFLDS00005">
    <property type="entry name" value="Isoprenoid_Synthase_Type_I"/>
    <property type="match status" value="1"/>
</dbReference>
<evidence type="ECO:0000256" key="2">
    <source>
        <dbReference type="ARBA" id="ARBA00022723"/>
    </source>
</evidence>
<dbReference type="GO" id="GO:0004659">
    <property type="term" value="F:prenyltransferase activity"/>
    <property type="evidence" value="ECO:0007669"/>
    <property type="project" value="InterPro"/>
</dbReference>
<dbReference type="Gene3D" id="1.10.600.10">
    <property type="entry name" value="Farnesyl Diphosphate Synthase"/>
    <property type="match status" value="1"/>
</dbReference>
<dbReference type="PROSITE" id="PS00444">
    <property type="entry name" value="POLYPRENYL_SYNTHASE_2"/>
    <property type="match status" value="1"/>
</dbReference>
<name>A0AAV9UPD5_9PEZI</name>
<dbReference type="Pfam" id="PF00348">
    <property type="entry name" value="polyprenyl_synt"/>
    <property type="match status" value="1"/>
</dbReference>
<dbReference type="InterPro" id="IPR008949">
    <property type="entry name" value="Isoprenoid_synthase_dom_sf"/>
</dbReference>
<reference evidence="5 6" key="1">
    <citation type="submission" date="2019-10" db="EMBL/GenBank/DDBJ databases">
        <authorList>
            <person name="Palmer J.M."/>
        </authorList>
    </citation>
    <scope>NUCLEOTIDE SEQUENCE [LARGE SCALE GENOMIC DNA]</scope>
    <source>
        <strain evidence="5 6">TWF730</strain>
    </source>
</reference>
<dbReference type="EMBL" id="JAVHNS010000008">
    <property type="protein sequence ID" value="KAK6346351.1"/>
    <property type="molecule type" value="Genomic_DNA"/>
</dbReference>
<comment type="similarity">
    <text evidence="4">Belongs to the FPP/GGPP synthase family.</text>
</comment>
<sequence>MEAPNHLLDKLPILSDEVVREPCDYIRALPSKKTLDILIDGLNVWYNVPSPQVDAIKSICETIHRTSLVIDDIQDGSDLRRGKPAAHMVFGTPQSINSATYHVVKSFEEACKLSFSAVQIVIEGLGNIQIGQGHDLHWTFHGEVPSEEDYIRMIDGKTGGFFPIAARLMRDQATRNKELDVEDFLLILGRFYQIRDDYMNLASQDYNKAKGHLSDLDEGKYSMILIHALKNTTEGTKLKSLLALRSRQGGLSPGQKDTILQILEKTGSMKYVLNAMKELQKEMKSRLGSIEDKVGEKNYILQAIMAKLQVEDSDK</sequence>
<dbReference type="GO" id="GO:0046872">
    <property type="term" value="F:metal ion binding"/>
    <property type="evidence" value="ECO:0007669"/>
    <property type="project" value="UniProtKB-KW"/>
</dbReference>
<dbReference type="GO" id="GO:0046165">
    <property type="term" value="P:alcohol biosynthetic process"/>
    <property type="evidence" value="ECO:0007669"/>
    <property type="project" value="UniProtKB-ARBA"/>
</dbReference>
<dbReference type="PANTHER" id="PTHR12001">
    <property type="entry name" value="GERANYLGERANYL PYROPHOSPHATE SYNTHASE"/>
    <property type="match status" value="1"/>
</dbReference>